<accession>A0AAV7UQ80</accession>
<dbReference type="Proteomes" id="UP001066276">
    <property type="component" value="Chromosome 2_2"/>
</dbReference>
<keyword evidence="2" id="KW-1185">Reference proteome</keyword>
<dbReference type="AlphaFoldDB" id="A0AAV7UQ80"/>
<sequence>MGQTTGIRGTLEKDLLRLEDRLHTLDNEHGGSPEAHCQLQEVREEYSVALKKLRCHDHVGYMRRVHEEEGRAAACLVVWPPHGRDPITGITLADGSLIHDPLRINAVFRDYYLALYAHPETPLPGTLSDLLFRLQLTTLNKEK</sequence>
<gene>
    <name evidence="1" type="ORF">NDU88_000513</name>
</gene>
<evidence type="ECO:0000313" key="1">
    <source>
        <dbReference type="EMBL" id="KAJ1191197.1"/>
    </source>
</evidence>
<dbReference type="EMBL" id="JANPWB010000004">
    <property type="protein sequence ID" value="KAJ1191197.1"/>
    <property type="molecule type" value="Genomic_DNA"/>
</dbReference>
<comment type="caution">
    <text evidence="1">The sequence shown here is derived from an EMBL/GenBank/DDBJ whole genome shotgun (WGS) entry which is preliminary data.</text>
</comment>
<organism evidence="1 2">
    <name type="scientific">Pleurodeles waltl</name>
    <name type="common">Iberian ribbed newt</name>
    <dbReference type="NCBI Taxonomy" id="8319"/>
    <lineage>
        <taxon>Eukaryota</taxon>
        <taxon>Metazoa</taxon>
        <taxon>Chordata</taxon>
        <taxon>Craniata</taxon>
        <taxon>Vertebrata</taxon>
        <taxon>Euteleostomi</taxon>
        <taxon>Amphibia</taxon>
        <taxon>Batrachia</taxon>
        <taxon>Caudata</taxon>
        <taxon>Salamandroidea</taxon>
        <taxon>Salamandridae</taxon>
        <taxon>Pleurodelinae</taxon>
        <taxon>Pleurodeles</taxon>
    </lineage>
</organism>
<name>A0AAV7UQ80_PLEWA</name>
<reference evidence="1" key="1">
    <citation type="journal article" date="2022" name="bioRxiv">
        <title>Sequencing and chromosome-scale assembly of the giantPleurodeles waltlgenome.</title>
        <authorList>
            <person name="Brown T."/>
            <person name="Elewa A."/>
            <person name="Iarovenko S."/>
            <person name="Subramanian E."/>
            <person name="Araus A.J."/>
            <person name="Petzold A."/>
            <person name="Susuki M."/>
            <person name="Suzuki K.-i.T."/>
            <person name="Hayashi T."/>
            <person name="Toyoda A."/>
            <person name="Oliveira C."/>
            <person name="Osipova E."/>
            <person name="Leigh N.D."/>
            <person name="Simon A."/>
            <person name="Yun M.H."/>
        </authorList>
    </citation>
    <scope>NUCLEOTIDE SEQUENCE</scope>
    <source>
        <strain evidence="1">20211129_DDA</strain>
        <tissue evidence="1">Liver</tissue>
    </source>
</reference>
<protein>
    <submittedName>
        <fullName evidence="1">Uncharacterized protein</fullName>
    </submittedName>
</protein>
<evidence type="ECO:0000313" key="2">
    <source>
        <dbReference type="Proteomes" id="UP001066276"/>
    </source>
</evidence>
<proteinExistence type="predicted"/>